<feature type="domain" description="EthD" evidence="2">
    <location>
        <begin position="53"/>
        <end position="98"/>
    </location>
</feature>
<dbReference type="Proteomes" id="UP001430848">
    <property type="component" value="Unassembled WGS sequence"/>
</dbReference>
<dbReference type="Pfam" id="PF07110">
    <property type="entry name" value="EthD"/>
    <property type="match status" value="1"/>
</dbReference>
<dbReference type="InterPro" id="IPR009799">
    <property type="entry name" value="EthD_dom"/>
</dbReference>
<evidence type="ECO:0000256" key="1">
    <source>
        <dbReference type="ARBA" id="ARBA00005986"/>
    </source>
</evidence>
<proteinExistence type="inferred from homology"/>
<evidence type="ECO:0000259" key="2">
    <source>
        <dbReference type="Pfam" id="PF07110"/>
    </source>
</evidence>
<comment type="caution">
    <text evidence="3">The sequence shown here is derived from an EMBL/GenBank/DDBJ whole genome shotgun (WGS) entry which is preliminary data.</text>
</comment>
<keyword evidence="4" id="KW-1185">Reference proteome</keyword>
<evidence type="ECO:0000313" key="4">
    <source>
        <dbReference type="Proteomes" id="UP001430848"/>
    </source>
</evidence>
<protein>
    <recommendedName>
        <fullName evidence="2">EthD domain-containing protein</fullName>
    </recommendedName>
</protein>
<comment type="similarity">
    <text evidence="1">Belongs to the tpcK family.</text>
</comment>
<organism evidence="3 4">
    <name type="scientific">Diaporthe eres</name>
    <name type="common">Phomopsis oblonga</name>
    <dbReference type="NCBI Taxonomy" id="83184"/>
    <lineage>
        <taxon>Eukaryota</taxon>
        <taxon>Fungi</taxon>
        <taxon>Dikarya</taxon>
        <taxon>Ascomycota</taxon>
        <taxon>Pezizomycotina</taxon>
        <taxon>Sordariomycetes</taxon>
        <taxon>Sordariomycetidae</taxon>
        <taxon>Diaporthales</taxon>
        <taxon>Diaporthaceae</taxon>
        <taxon>Diaporthe</taxon>
        <taxon>Diaporthe eres species complex</taxon>
    </lineage>
</organism>
<dbReference type="EMBL" id="JAKNSF020000214">
    <property type="protein sequence ID" value="KAK7706728.1"/>
    <property type="molecule type" value="Genomic_DNA"/>
</dbReference>
<reference evidence="3 4" key="1">
    <citation type="submission" date="2024-02" db="EMBL/GenBank/DDBJ databases">
        <title>De novo assembly and annotation of 12 fungi associated with fruit tree decline syndrome in Ontario, Canada.</title>
        <authorList>
            <person name="Sulman M."/>
            <person name="Ellouze W."/>
            <person name="Ilyukhin E."/>
        </authorList>
    </citation>
    <scope>NUCLEOTIDE SEQUENCE [LARGE SCALE GENOMIC DNA]</scope>
    <source>
        <strain evidence="3 4">M169</strain>
    </source>
</reference>
<accession>A0ABR1NM55</accession>
<sequence length="102" mass="11853">MGVPSESSTRSTRLFSYNIYVYKKPNMDETSHHGHIQKVNTPIIKALLEKYGAVAYTVLDYDTVISMIVPNIECIEKMRQDPDFLYKFIPDHFNFADMTQSR</sequence>
<name>A0ABR1NM55_DIAER</name>
<gene>
    <name evidence="3" type="ORF">SLS63_013918</name>
</gene>
<evidence type="ECO:0000313" key="3">
    <source>
        <dbReference type="EMBL" id="KAK7706728.1"/>
    </source>
</evidence>